<protein>
    <submittedName>
        <fullName evidence="2">Uncharacterized protein</fullName>
    </submittedName>
</protein>
<evidence type="ECO:0000313" key="2">
    <source>
        <dbReference type="EMBL" id="SNZ13613.1"/>
    </source>
</evidence>
<dbReference type="AlphaFoldDB" id="A0A285NXG3"/>
<keyword evidence="3" id="KW-1185">Reference proteome</keyword>
<feature type="transmembrane region" description="Helical" evidence="1">
    <location>
        <begin position="94"/>
        <end position="111"/>
    </location>
</feature>
<accession>A0A285NXG3</accession>
<dbReference type="Proteomes" id="UP000218627">
    <property type="component" value="Unassembled WGS sequence"/>
</dbReference>
<feature type="transmembrane region" description="Helical" evidence="1">
    <location>
        <begin position="68"/>
        <end position="88"/>
    </location>
</feature>
<feature type="transmembrane region" description="Helical" evidence="1">
    <location>
        <begin position="34"/>
        <end position="56"/>
    </location>
</feature>
<feature type="transmembrane region" description="Helical" evidence="1">
    <location>
        <begin position="280"/>
        <end position="299"/>
    </location>
</feature>
<reference evidence="3" key="1">
    <citation type="submission" date="2017-09" db="EMBL/GenBank/DDBJ databases">
        <authorList>
            <person name="Varghese N."/>
            <person name="Submissions S."/>
        </authorList>
    </citation>
    <scope>NUCLEOTIDE SEQUENCE [LARGE SCALE GENOMIC DNA]</scope>
    <source>
        <strain evidence="3">DSM 2913</strain>
    </source>
</reference>
<feature type="transmembrane region" description="Helical" evidence="1">
    <location>
        <begin position="185"/>
        <end position="202"/>
    </location>
</feature>
<feature type="transmembrane region" description="Helical" evidence="1">
    <location>
        <begin position="208"/>
        <end position="231"/>
    </location>
</feature>
<feature type="transmembrane region" description="Helical" evidence="1">
    <location>
        <begin position="243"/>
        <end position="265"/>
    </location>
</feature>
<proteinExistence type="predicted"/>
<evidence type="ECO:0000313" key="3">
    <source>
        <dbReference type="Proteomes" id="UP000218627"/>
    </source>
</evidence>
<keyword evidence="1" id="KW-0812">Transmembrane</keyword>
<dbReference type="OrthoDB" id="9990at2"/>
<evidence type="ECO:0000256" key="1">
    <source>
        <dbReference type="SAM" id="Phobius"/>
    </source>
</evidence>
<keyword evidence="1" id="KW-0472">Membrane</keyword>
<dbReference type="EMBL" id="OBEN01000003">
    <property type="protein sequence ID" value="SNZ13613.1"/>
    <property type="molecule type" value="Genomic_DNA"/>
</dbReference>
<keyword evidence="1" id="KW-1133">Transmembrane helix</keyword>
<gene>
    <name evidence="2" type="ORF">SAMN06265353_0814</name>
</gene>
<feature type="transmembrane region" description="Helical" evidence="1">
    <location>
        <begin position="327"/>
        <end position="347"/>
    </location>
</feature>
<name>A0A285NXG3_9AQUI</name>
<organism evidence="2 3">
    <name type="scientific">Hydrogenobacter hydrogenophilus</name>
    <dbReference type="NCBI Taxonomy" id="35835"/>
    <lineage>
        <taxon>Bacteria</taxon>
        <taxon>Pseudomonadati</taxon>
        <taxon>Aquificota</taxon>
        <taxon>Aquificia</taxon>
        <taxon>Aquificales</taxon>
        <taxon>Aquificaceae</taxon>
        <taxon>Hydrogenobacter</taxon>
    </lineage>
</organism>
<feature type="transmembrane region" description="Helical" evidence="1">
    <location>
        <begin position="7"/>
        <end position="28"/>
    </location>
</feature>
<feature type="transmembrane region" description="Helical" evidence="1">
    <location>
        <begin position="118"/>
        <end position="136"/>
    </location>
</feature>
<dbReference type="RefSeq" id="WP_096601434.1">
    <property type="nucleotide sequence ID" value="NZ_OBEN01000003.1"/>
</dbReference>
<feature type="transmembrane region" description="Helical" evidence="1">
    <location>
        <begin position="353"/>
        <end position="371"/>
    </location>
</feature>
<sequence length="382" mass="43963">MFYISKVSPFFFLLAITDLFVSLVYKSLNANTQFVWIIAVFGFIAHTIMSAMYQLIPNSQNMSLKFPFISYFVFLLSLLTSLLFYAGWFYYASYIYAFTSTLFFFHVLSSVRNWQPITVKFLGLSNLYFLLSSIFLPLSQMGYVPLQLAIHTLTLGFMLNAVMGTQLAWIPMLYMEPLNIKYGKYLFYTSLISLPPFLLAFYTLNYRLIALASFLPAVLIAYFLWIIYSVFSNRRMPKEIPLVVRYFILGMFFLPFGVLVGVLMAGENLVSFLIKVHMDLLVYGFTATTIMGGISHLNPRMLYNWLQSRGINVSIQELVDESLLRKLLPYVAISIAWMVFCDALGSYFTYFSAIPYAIVWLLFLKGVFGQISKLTRSNGQHE</sequence>
<feature type="transmembrane region" description="Helical" evidence="1">
    <location>
        <begin position="148"/>
        <end position="173"/>
    </location>
</feature>